<evidence type="ECO:0000313" key="3">
    <source>
        <dbReference type="EMBL" id="OWQ49350.1"/>
    </source>
</evidence>
<dbReference type="InterPro" id="IPR003594">
    <property type="entry name" value="HATPase_dom"/>
</dbReference>
<dbReference type="SUPFAM" id="SSF55874">
    <property type="entry name" value="ATPase domain of HSP90 chaperone/DNA topoisomerase II/histidine kinase"/>
    <property type="match status" value="1"/>
</dbReference>
<dbReference type="EMBL" id="NIVS01000060">
    <property type="protein sequence ID" value="OWQ49350.1"/>
    <property type="molecule type" value="Genomic_DNA"/>
</dbReference>
<dbReference type="PANTHER" id="PTHR35801:SF1">
    <property type="entry name" value="PHOSPHOSERINE PHOSPHATASE RSBX"/>
    <property type="match status" value="1"/>
</dbReference>
<dbReference type="Gene3D" id="3.30.565.10">
    <property type="entry name" value="Histidine kinase-like ATPase, C-terminal domain"/>
    <property type="match status" value="1"/>
</dbReference>
<dbReference type="InterPro" id="IPR001932">
    <property type="entry name" value="PPM-type_phosphatase-like_dom"/>
</dbReference>
<dbReference type="OrthoDB" id="479131at2"/>
<organism evidence="3 4">
    <name type="scientific">Stenotrophomonas maltophilia</name>
    <name type="common">Pseudomonas maltophilia</name>
    <name type="synonym">Xanthomonas maltophilia</name>
    <dbReference type="NCBI Taxonomy" id="40324"/>
    <lineage>
        <taxon>Bacteria</taxon>
        <taxon>Pseudomonadati</taxon>
        <taxon>Pseudomonadota</taxon>
        <taxon>Gammaproteobacteria</taxon>
        <taxon>Lysobacterales</taxon>
        <taxon>Lysobacteraceae</taxon>
        <taxon>Stenotrophomonas</taxon>
        <taxon>Stenotrophomonas maltophilia group</taxon>
    </lineage>
</organism>
<dbReference type="Pfam" id="PF07228">
    <property type="entry name" value="SpoIIE"/>
    <property type="match status" value="1"/>
</dbReference>
<evidence type="ECO:0000259" key="2">
    <source>
        <dbReference type="Pfam" id="PF13581"/>
    </source>
</evidence>
<proteinExistence type="predicted"/>
<reference evidence="3 4" key="1">
    <citation type="submission" date="2017-06" db="EMBL/GenBank/DDBJ databases">
        <authorList>
            <person name="Kim H.J."/>
            <person name="Triplett B.A."/>
        </authorList>
    </citation>
    <scope>NUCLEOTIDE SEQUENCE [LARGE SCALE GENOMIC DNA]</scope>
    <source>
        <strain evidence="3 4">13146</strain>
    </source>
</reference>
<dbReference type="InterPro" id="IPR039248">
    <property type="entry name" value="Ptase_RsbX"/>
</dbReference>
<accession>A0A246HIG9</accession>
<dbReference type="AlphaFoldDB" id="A0A246HIG9"/>
<dbReference type="Pfam" id="PF13581">
    <property type="entry name" value="HATPase_c_2"/>
    <property type="match status" value="1"/>
</dbReference>
<dbReference type="InterPro" id="IPR036890">
    <property type="entry name" value="HATPase_C_sf"/>
</dbReference>
<evidence type="ECO:0000313" key="4">
    <source>
        <dbReference type="Proteomes" id="UP000198157"/>
    </source>
</evidence>
<protein>
    <submittedName>
        <fullName evidence="3">Transcriptional regulator</fullName>
    </submittedName>
</protein>
<dbReference type="PANTHER" id="PTHR35801">
    <property type="entry name" value="PHOSPHOSERINE PHOSPHATASE RSBX"/>
    <property type="match status" value="1"/>
</dbReference>
<feature type="domain" description="PPM-type phosphatase" evidence="1">
    <location>
        <begin position="171"/>
        <end position="293"/>
    </location>
</feature>
<dbReference type="Gene3D" id="3.60.40.10">
    <property type="entry name" value="PPM-type phosphatase domain"/>
    <property type="match status" value="1"/>
</dbReference>
<evidence type="ECO:0000259" key="1">
    <source>
        <dbReference type="Pfam" id="PF07228"/>
    </source>
</evidence>
<dbReference type="SUPFAM" id="SSF81606">
    <property type="entry name" value="PP2C-like"/>
    <property type="match status" value="1"/>
</dbReference>
<gene>
    <name evidence="3" type="ORF">CEE60_19725</name>
</gene>
<comment type="caution">
    <text evidence="3">The sequence shown here is derived from an EMBL/GenBank/DDBJ whole genome shotgun (WGS) entry which is preliminary data.</text>
</comment>
<dbReference type="InterPro" id="IPR036457">
    <property type="entry name" value="PPM-type-like_dom_sf"/>
</dbReference>
<name>A0A246HIG9_STEMA</name>
<dbReference type="Proteomes" id="UP000198157">
    <property type="component" value="Unassembled WGS sequence"/>
</dbReference>
<sequence length="338" mass="34956">MELNFAGQVTRVVVVEETSQVGQARREALALADHVGLDDMDAGRAALVATEMATNVLKHGRGGRMYLSMVCGRGGNGVELCTVDGGPGFSLADCLPDGYSTGGTQGLGLGAIQRQASVLDAWSDAKGAVVVARIYASRAPRDIDIAYGALRLPMRHEIACGDAWHLRADAQTVSVTVIDGLGHGLPAADAAWAGVDAVAHAAARGAPALIGVLHAGMSGTRGGAAAVACVEVATGQVEFAGIGNIAASLCEPTGSRGLASHPGIVGVQYRKAQPFHFHAATGTLLVMHSDGLQARWSLRDYPGLFHRHPAVIVAVLQRDFDRGRDDAGIVALRLGDLH</sequence>
<feature type="domain" description="Histidine kinase/HSP90-like ATPase" evidence="2">
    <location>
        <begin position="17"/>
        <end position="133"/>
    </location>
</feature>